<dbReference type="PANTHER" id="PTHR46797">
    <property type="entry name" value="HTH-TYPE TRANSCRIPTIONAL REGULATOR"/>
    <property type="match status" value="1"/>
</dbReference>
<dbReference type="InterPro" id="IPR050807">
    <property type="entry name" value="TransReg_Diox_bact_type"/>
</dbReference>
<dbReference type="Pfam" id="PF01381">
    <property type="entry name" value="HTH_3"/>
    <property type="match status" value="1"/>
</dbReference>
<dbReference type="InterPro" id="IPR010982">
    <property type="entry name" value="Lambda_DNA-bd_dom_sf"/>
</dbReference>
<evidence type="ECO:0000259" key="2">
    <source>
        <dbReference type="PROSITE" id="PS50943"/>
    </source>
</evidence>
<evidence type="ECO:0000256" key="1">
    <source>
        <dbReference type="ARBA" id="ARBA00023125"/>
    </source>
</evidence>
<dbReference type="RefSeq" id="WP_290293531.1">
    <property type="nucleotide sequence ID" value="NZ_CP047211.1"/>
</dbReference>
<dbReference type="SMART" id="SM00530">
    <property type="entry name" value="HTH_XRE"/>
    <property type="match status" value="1"/>
</dbReference>
<reference evidence="4" key="1">
    <citation type="journal article" date="2019" name="Int. J. Syst. Evol. Microbiol.">
        <title>The Global Catalogue of Microorganisms (GCM) 10K type strain sequencing project: providing services to taxonomists for standard genome sequencing and annotation.</title>
        <authorList>
            <consortium name="The Broad Institute Genomics Platform"/>
            <consortium name="The Broad Institute Genome Sequencing Center for Infectious Disease"/>
            <person name="Wu L."/>
            <person name="Ma J."/>
        </authorList>
    </citation>
    <scope>NUCLEOTIDE SEQUENCE [LARGE SCALE GENOMIC DNA]</scope>
    <source>
        <strain evidence="4">CCUG 53252</strain>
    </source>
</reference>
<dbReference type="PANTHER" id="PTHR46797:SF1">
    <property type="entry name" value="METHYLPHOSPHONATE SYNTHASE"/>
    <property type="match status" value="1"/>
</dbReference>
<dbReference type="InterPro" id="IPR001387">
    <property type="entry name" value="Cro/C1-type_HTH"/>
</dbReference>
<dbReference type="CDD" id="cd00093">
    <property type="entry name" value="HTH_XRE"/>
    <property type="match status" value="1"/>
</dbReference>
<dbReference type="Proteomes" id="UP001595751">
    <property type="component" value="Unassembled WGS sequence"/>
</dbReference>
<dbReference type="Gene3D" id="1.10.260.40">
    <property type="entry name" value="lambda repressor-like DNA-binding domains"/>
    <property type="match status" value="1"/>
</dbReference>
<gene>
    <name evidence="3" type="ORF">ACFORJ_10450</name>
</gene>
<accession>A0ABV7ZR36</accession>
<evidence type="ECO:0000313" key="4">
    <source>
        <dbReference type="Proteomes" id="UP001595751"/>
    </source>
</evidence>
<keyword evidence="1" id="KW-0238">DNA-binding</keyword>
<comment type="caution">
    <text evidence="3">The sequence shown here is derived from an EMBL/GenBank/DDBJ whole genome shotgun (WGS) entry which is preliminary data.</text>
</comment>
<sequence length="116" mass="12652">MIRRQRELAQLPMRRLAEMVGISNPYLSQIERGLRAPSERVLTAIADNLQLSADLMAAYAGAEKDGEVLSAIAKDPDLTDAQRRSLAETYRAYVELTRARRRRPGAGGVAGEAGGN</sequence>
<keyword evidence="4" id="KW-1185">Reference proteome</keyword>
<dbReference type="SUPFAM" id="SSF47413">
    <property type="entry name" value="lambda repressor-like DNA-binding domains"/>
    <property type="match status" value="1"/>
</dbReference>
<proteinExistence type="predicted"/>
<dbReference type="EMBL" id="JBHRZN010000003">
    <property type="protein sequence ID" value="MFC3850581.1"/>
    <property type="molecule type" value="Genomic_DNA"/>
</dbReference>
<dbReference type="PROSITE" id="PS50943">
    <property type="entry name" value="HTH_CROC1"/>
    <property type="match status" value="1"/>
</dbReference>
<evidence type="ECO:0000313" key="3">
    <source>
        <dbReference type="EMBL" id="MFC3850581.1"/>
    </source>
</evidence>
<organism evidence="3 4">
    <name type="scientific">Corynebacterium hansenii</name>
    <dbReference type="NCBI Taxonomy" id="394964"/>
    <lineage>
        <taxon>Bacteria</taxon>
        <taxon>Bacillati</taxon>
        <taxon>Actinomycetota</taxon>
        <taxon>Actinomycetes</taxon>
        <taxon>Mycobacteriales</taxon>
        <taxon>Corynebacteriaceae</taxon>
        <taxon>Corynebacterium</taxon>
    </lineage>
</organism>
<name>A0ABV7ZR36_9CORY</name>
<feature type="domain" description="HTH cro/C1-type" evidence="2">
    <location>
        <begin position="2"/>
        <end position="56"/>
    </location>
</feature>
<protein>
    <submittedName>
        <fullName evidence="3">Helix-turn-helix domain-containing protein</fullName>
    </submittedName>
</protein>